<organism evidence="1 2">
    <name type="scientific">Jejudonia soesokkakensis</name>
    <dbReference type="NCBI Taxonomy" id="1323432"/>
    <lineage>
        <taxon>Bacteria</taxon>
        <taxon>Pseudomonadati</taxon>
        <taxon>Bacteroidota</taxon>
        <taxon>Flavobacteriia</taxon>
        <taxon>Flavobacteriales</taxon>
        <taxon>Flavobacteriaceae</taxon>
        <taxon>Jejudonia</taxon>
    </lineage>
</organism>
<proteinExistence type="predicted"/>
<evidence type="ECO:0000313" key="1">
    <source>
        <dbReference type="EMBL" id="MFC7358418.1"/>
    </source>
</evidence>
<protein>
    <submittedName>
        <fullName evidence="1">DUF1853 family protein</fullName>
    </submittedName>
</protein>
<sequence>MIDFSLPDTMLGKQAEGLFEMAIHASESFEIKAANLQVQGISETIGELDYILKHKATNRFIHVELACKFYLFDKNIEGETTAKWVGPNRKDTLADKLHKLRKKQFPLLQTSETKEILRELELTASEVQQQVCIKAQLFIPKHISKNDLPANYHNCIVGQWIRYPDFLSEDTKATYYIPSKREWLLPVEEITEWHSFVNTTSPVLELLNKKRSPLVYKKTGTSIERFFVVWW</sequence>
<accession>A0ABW2MX30</accession>
<dbReference type="Pfam" id="PF08907">
    <property type="entry name" value="DUF1853"/>
    <property type="match status" value="1"/>
</dbReference>
<gene>
    <name evidence="1" type="ORF">ACFQO1_12020</name>
</gene>
<dbReference type="EMBL" id="JBHTBN010000006">
    <property type="protein sequence ID" value="MFC7358418.1"/>
    <property type="molecule type" value="Genomic_DNA"/>
</dbReference>
<dbReference type="Proteomes" id="UP001596415">
    <property type="component" value="Unassembled WGS sequence"/>
</dbReference>
<evidence type="ECO:0000313" key="2">
    <source>
        <dbReference type="Proteomes" id="UP001596415"/>
    </source>
</evidence>
<name>A0ABW2MX30_9FLAO</name>
<dbReference type="RefSeq" id="WP_380218385.1">
    <property type="nucleotide sequence ID" value="NZ_JBHTBN010000006.1"/>
</dbReference>
<comment type="caution">
    <text evidence="1">The sequence shown here is derived from an EMBL/GenBank/DDBJ whole genome shotgun (WGS) entry which is preliminary data.</text>
</comment>
<reference evidence="2" key="1">
    <citation type="journal article" date="2019" name="Int. J. Syst. Evol. Microbiol.">
        <title>The Global Catalogue of Microorganisms (GCM) 10K type strain sequencing project: providing services to taxonomists for standard genome sequencing and annotation.</title>
        <authorList>
            <consortium name="The Broad Institute Genomics Platform"/>
            <consortium name="The Broad Institute Genome Sequencing Center for Infectious Disease"/>
            <person name="Wu L."/>
            <person name="Ma J."/>
        </authorList>
    </citation>
    <scope>NUCLEOTIDE SEQUENCE [LARGE SCALE GENOMIC DNA]</scope>
    <source>
        <strain evidence="2">CGMCC 1.16306</strain>
    </source>
</reference>
<dbReference type="InterPro" id="IPR015003">
    <property type="entry name" value="DUF1853"/>
</dbReference>
<keyword evidence="2" id="KW-1185">Reference proteome</keyword>